<evidence type="ECO:0000313" key="3">
    <source>
        <dbReference type="Proteomes" id="UP001215598"/>
    </source>
</evidence>
<sequence length="238" mass="26430">MNVLIIHVRSTTESREVFILSFNQWLWISSVSPRMPTSGLFTRLTLSKSALHEASLPTRGGRVTQVHGGTEWGVYFDYGAYILLPRFLRCVSCSQASGSASLDVTPGGGTAEDLRSGGTELEENHREADSEILGTSVPQDMPQDVLLGGTRYFDDDARRAHAAGKRLSCPRRRRETRARWSSRSSFVRTTRSFVRGRRHRTLPLVRCALISRCEAGSAESAPSKPILRAMTMHDPRAP</sequence>
<protein>
    <submittedName>
        <fullName evidence="2">Uncharacterized protein</fullName>
    </submittedName>
</protein>
<name>A0AAD7NPQ3_9AGAR</name>
<dbReference type="EMBL" id="JARKIB010000017">
    <property type="protein sequence ID" value="KAJ7769870.1"/>
    <property type="molecule type" value="Genomic_DNA"/>
</dbReference>
<organism evidence="2 3">
    <name type="scientific">Mycena metata</name>
    <dbReference type="NCBI Taxonomy" id="1033252"/>
    <lineage>
        <taxon>Eukaryota</taxon>
        <taxon>Fungi</taxon>
        <taxon>Dikarya</taxon>
        <taxon>Basidiomycota</taxon>
        <taxon>Agaricomycotina</taxon>
        <taxon>Agaricomycetes</taxon>
        <taxon>Agaricomycetidae</taxon>
        <taxon>Agaricales</taxon>
        <taxon>Marasmiineae</taxon>
        <taxon>Mycenaceae</taxon>
        <taxon>Mycena</taxon>
    </lineage>
</organism>
<reference evidence="2" key="1">
    <citation type="submission" date="2023-03" db="EMBL/GenBank/DDBJ databases">
        <title>Massive genome expansion in bonnet fungi (Mycena s.s.) driven by repeated elements and novel gene families across ecological guilds.</title>
        <authorList>
            <consortium name="Lawrence Berkeley National Laboratory"/>
            <person name="Harder C.B."/>
            <person name="Miyauchi S."/>
            <person name="Viragh M."/>
            <person name="Kuo A."/>
            <person name="Thoen E."/>
            <person name="Andreopoulos B."/>
            <person name="Lu D."/>
            <person name="Skrede I."/>
            <person name="Drula E."/>
            <person name="Henrissat B."/>
            <person name="Morin E."/>
            <person name="Kohler A."/>
            <person name="Barry K."/>
            <person name="LaButti K."/>
            <person name="Morin E."/>
            <person name="Salamov A."/>
            <person name="Lipzen A."/>
            <person name="Mereny Z."/>
            <person name="Hegedus B."/>
            <person name="Baldrian P."/>
            <person name="Stursova M."/>
            <person name="Weitz H."/>
            <person name="Taylor A."/>
            <person name="Grigoriev I.V."/>
            <person name="Nagy L.G."/>
            <person name="Martin F."/>
            <person name="Kauserud H."/>
        </authorList>
    </citation>
    <scope>NUCLEOTIDE SEQUENCE</scope>
    <source>
        <strain evidence="2">CBHHK182m</strain>
    </source>
</reference>
<accession>A0AAD7NPQ3</accession>
<keyword evidence="3" id="KW-1185">Reference proteome</keyword>
<proteinExistence type="predicted"/>
<dbReference type="Proteomes" id="UP001215598">
    <property type="component" value="Unassembled WGS sequence"/>
</dbReference>
<evidence type="ECO:0000313" key="2">
    <source>
        <dbReference type="EMBL" id="KAJ7769870.1"/>
    </source>
</evidence>
<evidence type="ECO:0000256" key="1">
    <source>
        <dbReference type="SAM" id="MobiDB-lite"/>
    </source>
</evidence>
<dbReference type="AlphaFoldDB" id="A0AAD7NPQ3"/>
<feature type="region of interest" description="Disordered" evidence="1">
    <location>
        <begin position="218"/>
        <end position="238"/>
    </location>
</feature>
<comment type="caution">
    <text evidence="2">The sequence shown here is derived from an EMBL/GenBank/DDBJ whole genome shotgun (WGS) entry which is preliminary data.</text>
</comment>
<gene>
    <name evidence="2" type="ORF">B0H16DRAFT_234872</name>
</gene>